<keyword evidence="5 6" id="KW-0460">Magnesium</keyword>
<evidence type="ECO:0000256" key="5">
    <source>
        <dbReference type="ARBA" id="ARBA00022842"/>
    </source>
</evidence>
<dbReference type="EC" id="3.1.-.-" evidence="6"/>
<dbReference type="GO" id="GO:0016788">
    <property type="term" value="F:hydrolase activity, acting on ester bonds"/>
    <property type="evidence" value="ECO:0007669"/>
    <property type="project" value="InterPro"/>
</dbReference>
<dbReference type="InterPro" id="IPR002716">
    <property type="entry name" value="PIN_dom"/>
</dbReference>
<dbReference type="Gene3D" id="3.40.50.1010">
    <property type="entry name" value="5'-nuclease"/>
    <property type="match status" value="1"/>
</dbReference>
<feature type="binding site" evidence="6">
    <location>
        <position position="7"/>
    </location>
    <ligand>
        <name>Mg(2+)</name>
        <dbReference type="ChEBI" id="CHEBI:18420"/>
    </ligand>
</feature>
<feature type="domain" description="PIN" evidence="7">
    <location>
        <begin position="4"/>
        <end position="118"/>
    </location>
</feature>
<dbReference type="AlphaFoldDB" id="A0A857KYT3"/>
<comment type="cofactor">
    <cofactor evidence="6">
        <name>Mg(2+)</name>
        <dbReference type="ChEBI" id="CHEBI:18420"/>
    </cofactor>
</comment>
<dbReference type="GO" id="GO:0000287">
    <property type="term" value="F:magnesium ion binding"/>
    <property type="evidence" value="ECO:0007669"/>
    <property type="project" value="UniProtKB-UniRule"/>
</dbReference>
<feature type="binding site" evidence="6">
    <location>
        <position position="97"/>
    </location>
    <ligand>
        <name>Mg(2+)</name>
        <dbReference type="ChEBI" id="CHEBI:18420"/>
    </ligand>
</feature>
<dbReference type="NCBIfam" id="TIGR00028">
    <property type="entry name" value="Mtu_PIN_fam"/>
    <property type="match status" value="1"/>
</dbReference>
<name>A0A857KYT3_9ACTN</name>
<dbReference type="InterPro" id="IPR006226">
    <property type="entry name" value="Mtu_PIN"/>
</dbReference>
<keyword evidence="2 6" id="KW-0540">Nuclease</keyword>
<evidence type="ECO:0000256" key="4">
    <source>
        <dbReference type="ARBA" id="ARBA00022801"/>
    </source>
</evidence>
<dbReference type="HAMAP" id="MF_00265">
    <property type="entry name" value="VapC_Nob1"/>
    <property type="match status" value="1"/>
</dbReference>
<organism evidence="8">
    <name type="scientific">Gordonia amarae</name>
    <dbReference type="NCBI Taxonomy" id="36821"/>
    <lineage>
        <taxon>Bacteria</taxon>
        <taxon>Bacillati</taxon>
        <taxon>Actinomycetota</taxon>
        <taxon>Actinomycetes</taxon>
        <taxon>Mycobacteriales</taxon>
        <taxon>Gordoniaceae</taxon>
        <taxon>Gordonia</taxon>
    </lineage>
</organism>
<dbReference type="SUPFAM" id="SSF88723">
    <property type="entry name" value="PIN domain-like"/>
    <property type="match status" value="1"/>
</dbReference>
<protein>
    <recommendedName>
        <fullName evidence="6">Ribonuclease VapC</fullName>
        <shortName evidence="6">RNase VapC</shortName>
        <ecNumber evidence="6">3.1.-.-</ecNumber>
    </recommendedName>
    <alternativeName>
        <fullName evidence="6">Toxin VapC</fullName>
    </alternativeName>
</protein>
<keyword evidence="1 6" id="KW-1277">Toxin-antitoxin system</keyword>
<evidence type="ECO:0000259" key="7">
    <source>
        <dbReference type="Pfam" id="PF01850"/>
    </source>
</evidence>
<evidence type="ECO:0000256" key="6">
    <source>
        <dbReference type="HAMAP-Rule" id="MF_00265"/>
    </source>
</evidence>
<dbReference type="GO" id="GO:0090729">
    <property type="term" value="F:toxin activity"/>
    <property type="evidence" value="ECO:0007669"/>
    <property type="project" value="UniProtKB-KW"/>
</dbReference>
<evidence type="ECO:0000256" key="1">
    <source>
        <dbReference type="ARBA" id="ARBA00022649"/>
    </source>
</evidence>
<evidence type="ECO:0000256" key="3">
    <source>
        <dbReference type="ARBA" id="ARBA00022723"/>
    </source>
</evidence>
<dbReference type="EMBL" id="CP045810">
    <property type="protein sequence ID" value="QHN40033.1"/>
    <property type="molecule type" value="Genomic_DNA"/>
</dbReference>
<dbReference type="Pfam" id="PF01850">
    <property type="entry name" value="PIN"/>
    <property type="match status" value="1"/>
</dbReference>
<comment type="similarity">
    <text evidence="6">Belongs to the PINc/VapC protein family.</text>
</comment>
<keyword evidence="4 6" id="KW-0378">Hydrolase</keyword>
<gene>
    <name evidence="6" type="primary">vapC</name>
    <name evidence="8" type="ORF">GII30_13510</name>
</gene>
<comment type="function">
    <text evidence="6">Toxic component of a toxin-antitoxin (TA) system. An RNase.</text>
</comment>
<dbReference type="RefSeq" id="WP_005187620.1">
    <property type="nucleotide sequence ID" value="NZ_CP045804.1"/>
</dbReference>
<dbReference type="GO" id="GO:0045926">
    <property type="term" value="P:negative regulation of growth"/>
    <property type="evidence" value="ECO:0007669"/>
    <property type="project" value="UniProtKB-ARBA"/>
</dbReference>
<dbReference type="InterPro" id="IPR029060">
    <property type="entry name" value="PIN-like_dom_sf"/>
</dbReference>
<keyword evidence="3 6" id="KW-0479">Metal-binding</keyword>
<reference evidence="8" key="1">
    <citation type="journal article" date="2021" name="Nat. Microbiol.">
        <title>Cocultivation of an ultrasmall environmental parasitic bacterium with lytic ability against bacteria associated with wastewater foams.</title>
        <authorList>
            <person name="Batinovic S."/>
            <person name="Rose J.J.A."/>
            <person name="Ratcliffe J."/>
            <person name="Seviour R.J."/>
            <person name="Petrovski S."/>
        </authorList>
    </citation>
    <scope>NUCLEOTIDE SEQUENCE</scope>
    <source>
        <strain evidence="8">CON44</strain>
    </source>
</reference>
<evidence type="ECO:0000313" key="8">
    <source>
        <dbReference type="EMBL" id="QHN40033.1"/>
    </source>
</evidence>
<keyword evidence="6" id="KW-0800">Toxin</keyword>
<dbReference type="GO" id="GO:0004540">
    <property type="term" value="F:RNA nuclease activity"/>
    <property type="evidence" value="ECO:0007669"/>
    <property type="project" value="InterPro"/>
</dbReference>
<dbReference type="InterPro" id="IPR022907">
    <property type="entry name" value="VapC_family"/>
</dbReference>
<evidence type="ECO:0000256" key="2">
    <source>
        <dbReference type="ARBA" id="ARBA00022722"/>
    </source>
</evidence>
<accession>A0A857KYT3</accession>
<proteinExistence type="inferred from homology"/>
<sequence>MTTYLLDANVLIALTVVEHEHHTRASEWAAGIERFAVCPVVEGALVRFLVRIGEKAETAAAVLRQVRARPGYEFWADSMSYADASLGHVRGHRQVTDAYLASLATDRGGMLATLDEALVAVLPNSAVLVAPH</sequence>